<reference evidence="2" key="1">
    <citation type="submission" date="2024-06" db="EMBL/GenBank/DDBJ databases">
        <title>Intestivirid acquisition increases across infancy in a wild primate population.</title>
        <authorList>
            <person name="Schneider-Creas I.A."/>
            <person name="Moya I.L."/>
            <person name="Chiou K.L."/>
            <person name="Baniel A."/>
            <person name="Azanaw Haile A."/>
            <person name="Kebede F."/>
            <person name="Abebe B."/>
            <person name="Snyder-Mackler N."/>
            <person name="Varsani A."/>
        </authorList>
    </citation>
    <scope>NUCLEOTIDE SEQUENCE</scope>
    <source>
        <strain evidence="2">Int_RNL_2018_1252_VOL</strain>
    </source>
</reference>
<sequence length="32" mass="3456">MVVSGGLPSLSTFLLLSLFFLSSFKKLILLAL</sequence>
<accession>A0AAU8MHX2</accession>
<dbReference type="EMBL" id="PP965495">
    <property type="protein sequence ID" value="XCO00151.1"/>
    <property type="molecule type" value="Genomic_DNA"/>
</dbReference>
<organism evidence="2">
    <name type="scientific">Geladintestivirus 5</name>
    <dbReference type="NCBI Taxonomy" id="3233137"/>
    <lineage>
        <taxon>Viruses</taxon>
        <taxon>Duplodnaviria</taxon>
        <taxon>Heunggongvirae</taxon>
        <taxon>Uroviricota</taxon>
        <taxon>Caudoviricetes</taxon>
        <taxon>Crassvirales</taxon>
    </lineage>
</organism>
<evidence type="ECO:0000256" key="1">
    <source>
        <dbReference type="SAM" id="Phobius"/>
    </source>
</evidence>
<name>A0AAU8MHX2_9CAUD</name>
<keyword evidence="1" id="KW-1133">Transmembrane helix</keyword>
<keyword evidence="1" id="KW-0812">Transmembrane</keyword>
<protein>
    <submittedName>
        <fullName evidence="2">Uncharacterized protein</fullName>
    </submittedName>
</protein>
<proteinExistence type="predicted"/>
<evidence type="ECO:0000313" key="2">
    <source>
        <dbReference type="EMBL" id="XCO00151.1"/>
    </source>
</evidence>
<feature type="transmembrane region" description="Helical" evidence="1">
    <location>
        <begin position="6"/>
        <end position="24"/>
    </location>
</feature>
<keyword evidence="1" id="KW-0472">Membrane</keyword>